<name>A0ABD2MTW7_9CUCU</name>
<evidence type="ECO:0000256" key="5">
    <source>
        <dbReference type="ARBA" id="ARBA00022840"/>
    </source>
</evidence>
<organism evidence="7 8">
    <name type="scientific">Cryptolaemus montrouzieri</name>
    <dbReference type="NCBI Taxonomy" id="559131"/>
    <lineage>
        <taxon>Eukaryota</taxon>
        <taxon>Metazoa</taxon>
        <taxon>Ecdysozoa</taxon>
        <taxon>Arthropoda</taxon>
        <taxon>Hexapoda</taxon>
        <taxon>Insecta</taxon>
        <taxon>Pterygota</taxon>
        <taxon>Neoptera</taxon>
        <taxon>Endopterygota</taxon>
        <taxon>Coleoptera</taxon>
        <taxon>Polyphaga</taxon>
        <taxon>Cucujiformia</taxon>
        <taxon>Coccinelloidea</taxon>
        <taxon>Coccinellidae</taxon>
        <taxon>Scymninae</taxon>
        <taxon>Scymnini</taxon>
        <taxon>Cryptolaemus</taxon>
    </lineage>
</organism>
<evidence type="ECO:0000313" key="8">
    <source>
        <dbReference type="Proteomes" id="UP001516400"/>
    </source>
</evidence>
<keyword evidence="3 6" id="KW-0547">Nucleotide-binding</keyword>
<dbReference type="AlphaFoldDB" id="A0ABD2MTW7"/>
<keyword evidence="2 6" id="KW-0808">Transferase</keyword>
<reference evidence="7 8" key="1">
    <citation type="journal article" date="2021" name="BMC Biol.">
        <title>Horizontally acquired antibacterial genes associated with adaptive radiation of ladybird beetles.</title>
        <authorList>
            <person name="Li H.S."/>
            <person name="Tang X.F."/>
            <person name="Huang Y.H."/>
            <person name="Xu Z.Y."/>
            <person name="Chen M.L."/>
            <person name="Du X.Y."/>
            <person name="Qiu B.Y."/>
            <person name="Chen P.T."/>
            <person name="Zhang W."/>
            <person name="Slipinski A."/>
            <person name="Escalona H.E."/>
            <person name="Waterhouse R.M."/>
            <person name="Zwick A."/>
            <person name="Pang H."/>
        </authorList>
    </citation>
    <scope>NUCLEOTIDE SEQUENCE [LARGE SCALE GENOMIC DNA]</scope>
    <source>
        <strain evidence="7">SYSU2018</strain>
    </source>
</reference>
<comment type="catalytic activity">
    <reaction evidence="6">
        <text>1D-myo-inositol 1,3,4,5,6-pentakisphosphate + ATP = 1D-myo-inositol hexakisphosphate + ADP + H(+)</text>
        <dbReference type="Rhea" id="RHEA:20313"/>
        <dbReference type="ChEBI" id="CHEBI:15378"/>
        <dbReference type="ChEBI" id="CHEBI:30616"/>
        <dbReference type="ChEBI" id="CHEBI:57733"/>
        <dbReference type="ChEBI" id="CHEBI:58130"/>
        <dbReference type="ChEBI" id="CHEBI:456216"/>
        <dbReference type="EC" id="2.7.1.158"/>
    </reaction>
</comment>
<comment type="domain">
    <text evidence="6">The EXKPK motif is conserved in inositol-pentakisphosphate 2-kinases of both family 1 and 2.</text>
</comment>
<dbReference type="PANTHER" id="PTHR14456:SF2">
    <property type="entry name" value="INOSITOL-PENTAKISPHOSPHATE 2-KINASE"/>
    <property type="match status" value="1"/>
</dbReference>
<dbReference type="EC" id="2.7.1.158" evidence="1 6"/>
<dbReference type="Pfam" id="PF06090">
    <property type="entry name" value="Ins_P5_2-kin"/>
    <property type="match status" value="1"/>
</dbReference>
<dbReference type="GO" id="GO:0035299">
    <property type="term" value="F:inositol-1,3,4,5,6-pentakisphosphate 2-kinase activity"/>
    <property type="evidence" value="ECO:0007669"/>
    <property type="project" value="UniProtKB-EC"/>
</dbReference>
<dbReference type="PANTHER" id="PTHR14456">
    <property type="entry name" value="INOSITOL POLYPHOSPHATE KINASE 1"/>
    <property type="match status" value="1"/>
</dbReference>
<comment type="function">
    <text evidence="6">Phosphorylates Ins(1,3,4,5,6)P5 at position 2 to form Ins(1,2,3,4,5,6)P6 (InsP6 or phytate).</text>
</comment>
<dbReference type="EMBL" id="JABFTP020000021">
    <property type="protein sequence ID" value="KAL3269692.1"/>
    <property type="molecule type" value="Genomic_DNA"/>
</dbReference>
<accession>A0ABD2MTW7</accession>
<dbReference type="InterPro" id="IPR009286">
    <property type="entry name" value="Ins_P5_2-kin"/>
</dbReference>
<evidence type="ECO:0000256" key="1">
    <source>
        <dbReference type="ARBA" id="ARBA00012023"/>
    </source>
</evidence>
<evidence type="ECO:0000256" key="6">
    <source>
        <dbReference type="RuleBase" id="RU364126"/>
    </source>
</evidence>
<evidence type="ECO:0000256" key="3">
    <source>
        <dbReference type="ARBA" id="ARBA00022741"/>
    </source>
</evidence>
<dbReference type="Proteomes" id="UP001516400">
    <property type="component" value="Unassembled WGS sequence"/>
</dbReference>
<keyword evidence="5 6" id="KW-0067">ATP-binding</keyword>
<keyword evidence="4 6" id="KW-0418">Kinase</keyword>
<sequence length="197" mass="22877">MKQIFESHETVNKLLEDFSYLLFKCLTRNLESQENCEAQLFCKWDNIIQGDSLPKGCILQKILSVQMLDVEGTKYYSKFLNEKNSEWGYVKDLLKGLHPKMCVKCSLLTMSNAGKSRRNDFMFAPYLVAAVANDCSLMITLRKILGDMEESTMENIVESKYGKFVISIGVFDLYPKPMSTIRKHELRNKNYWNVIRL</sequence>
<comment type="caution">
    <text evidence="7">The sequence shown here is derived from an EMBL/GenBank/DDBJ whole genome shotgun (WGS) entry which is preliminary data.</text>
</comment>
<evidence type="ECO:0000313" key="7">
    <source>
        <dbReference type="EMBL" id="KAL3269692.1"/>
    </source>
</evidence>
<gene>
    <name evidence="7" type="ORF">HHI36_008752</name>
</gene>
<evidence type="ECO:0000256" key="4">
    <source>
        <dbReference type="ARBA" id="ARBA00022777"/>
    </source>
</evidence>
<evidence type="ECO:0000256" key="2">
    <source>
        <dbReference type="ARBA" id="ARBA00022679"/>
    </source>
</evidence>
<proteinExistence type="predicted"/>
<protein>
    <recommendedName>
        <fullName evidence="1 6">Inositol-pentakisphosphate 2-kinase</fullName>
        <ecNumber evidence="1 6">2.7.1.158</ecNumber>
    </recommendedName>
</protein>
<keyword evidence="8" id="KW-1185">Reference proteome</keyword>
<dbReference type="GO" id="GO:0005524">
    <property type="term" value="F:ATP binding"/>
    <property type="evidence" value="ECO:0007669"/>
    <property type="project" value="UniProtKB-KW"/>
</dbReference>